<comment type="caution">
    <text evidence="2">The sequence shown here is derived from an EMBL/GenBank/DDBJ whole genome shotgun (WGS) entry which is preliminary data.</text>
</comment>
<evidence type="ECO:0000256" key="1">
    <source>
        <dbReference type="SAM" id="SignalP"/>
    </source>
</evidence>
<sequence length="103" mass="10379">MQVKASGIVYAILMAGTVSASNLMARQACEINASCCFRSTQSVAILGVSAPLQTQDTCALFGGGTCTGSTTTATANFSLTIPLPVPITLPVTISTSNTVGACM</sequence>
<name>A0AAW0GC77_9APHY</name>
<proteinExistence type="predicted"/>
<evidence type="ECO:0000313" key="3">
    <source>
        <dbReference type="Proteomes" id="UP001385951"/>
    </source>
</evidence>
<gene>
    <name evidence="2" type="ORF">QCA50_010265</name>
</gene>
<feature type="signal peptide" evidence="1">
    <location>
        <begin position="1"/>
        <end position="20"/>
    </location>
</feature>
<keyword evidence="3" id="KW-1185">Reference proteome</keyword>
<evidence type="ECO:0008006" key="4">
    <source>
        <dbReference type="Google" id="ProtNLM"/>
    </source>
</evidence>
<organism evidence="2 3">
    <name type="scientific">Cerrena zonata</name>
    <dbReference type="NCBI Taxonomy" id="2478898"/>
    <lineage>
        <taxon>Eukaryota</taxon>
        <taxon>Fungi</taxon>
        <taxon>Dikarya</taxon>
        <taxon>Basidiomycota</taxon>
        <taxon>Agaricomycotina</taxon>
        <taxon>Agaricomycetes</taxon>
        <taxon>Polyporales</taxon>
        <taxon>Cerrenaceae</taxon>
        <taxon>Cerrena</taxon>
    </lineage>
</organism>
<evidence type="ECO:0000313" key="2">
    <source>
        <dbReference type="EMBL" id="KAK7686665.1"/>
    </source>
</evidence>
<dbReference type="AlphaFoldDB" id="A0AAW0GC77"/>
<accession>A0AAW0GC77</accession>
<dbReference type="EMBL" id="JASBNA010000016">
    <property type="protein sequence ID" value="KAK7686665.1"/>
    <property type="molecule type" value="Genomic_DNA"/>
</dbReference>
<dbReference type="Proteomes" id="UP001385951">
    <property type="component" value="Unassembled WGS sequence"/>
</dbReference>
<reference evidence="2 3" key="1">
    <citation type="submission" date="2022-09" db="EMBL/GenBank/DDBJ databases">
        <authorList>
            <person name="Palmer J.M."/>
        </authorList>
    </citation>
    <scope>NUCLEOTIDE SEQUENCE [LARGE SCALE GENOMIC DNA]</scope>
    <source>
        <strain evidence="2 3">DSM 7382</strain>
    </source>
</reference>
<protein>
    <recommendedName>
        <fullName evidence="4">Hydrophobin</fullName>
    </recommendedName>
</protein>
<feature type="chain" id="PRO_5043396073" description="Hydrophobin" evidence="1">
    <location>
        <begin position="21"/>
        <end position="103"/>
    </location>
</feature>
<keyword evidence="1" id="KW-0732">Signal</keyword>